<feature type="domain" description="Nephrocystin 3-like N-terminal" evidence="4">
    <location>
        <begin position="68"/>
        <end position="220"/>
    </location>
</feature>
<feature type="repeat" description="WD" evidence="3">
    <location>
        <begin position="791"/>
        <end position="832"/>
    </location>
</feature>
<dbReference type="PANTHER" id="PTHR19879:SF9">
    <property type="entry name" value="TRANSCRIPTION INITIATION FACTOR TFIID SUBUNIT 5"/>
    <property type="match status" value="1"/>
</dbReference>
<dbReference type="SUPFAM" id="SSF50978">
    <property type="entry name" value="WD40 repeat-like"/>
    <property type="match status" value="2"/>
</dbReference>
<dbReference type="Proteomes" id="UP000800035">
    <property type="component" value="Unassembled WGS sequence"/>
</dbReference>
<keyword evidence="2" id="KW-0677">Repeat</keyword>
<dbReference type="PRINTS" id="PR00320">
    <property type="entry name" value="GPROTEINBRPT"/>
</dbReference>
<dbReference type="InterPro" id="IPR015943">
    <property type="entry name" value="WD40/YVTN_repeat-like_dom_sf"/>
</dbReference>
<feature type="repeat" description="WD" evidence="3">
    <location>
        <begin position="959"/>
        <end position="1000"/>
    </location>
</feature>
<dbReference type="EMBL" id="ML976983">
    <property type="protein sequence ID" value="KAF1960186.1"/>
    <property type="molecule type" value="Genomic_DNA"/>
</dbReference>
<dbReference type="PANTHER" id="PTHR19879">
    <property type="entry name" value="TRANSCRIPTION INITIATION FACTOR TFIID"/>
    <property type="match status" value="1"/>
</dbReference>
<feature type="repeat" description="WD" evidence="3">
    <location>
        <begin position="875"/>
        <end position="916"/>
    </location>
</feature>
<feature type="repeat" description="WD" evidence="3">
    <location>
        <begin position="1004"/>
        <end position="1045"/>
    </location>
</feature>
<evidence type="ECO:0000313" key="5">
    <source>
        <dbReference type="EMBL" id="KAF1960186.1"/>
    </source>
</evidence>
<dbReference type="PROSITE" id="PS50294">
    <property type="entry name" value="WD_REPEATS_REGION"/>
    <property type="match status" value="10"/>
</dbReference>
<dbReference type="PROSITE" id="PS00678">
    <property type="entry name" value="WD_REPEATS_1"/>
    <property type="match status" value="6"/>
</dbReference>
<evidence type="ECO:0000256" key="3">
    <source>
        <dbReference type="PROSITE-ProRule" id="PRU00221"/>
    </source>
</evidence>
<feature type="repeat" description="WD" evidence="3">
    <location>
        <begin position="749"/>
        <end position="790"/>
    </location>
</feature>
<evidence type="ECO:0000259" key="4">
    <source>
        <dbReference type="Pfam" id="PF24883"/>
    </source>
</evidence>
<feature type="repeat" description="WD" evidence="3">
    <location>
        <begin position="921"/>
        <end position="958"/>
    </location>
</feature>
<dbReference type="CDD" id="cd00200">
    <property type="entry name" value="WD40"/>
    <property type="match status" value="1"/>
</dbReference>
<dbReference type="AlphaFoldDB" id="A0A6A5UBD2"/>
<dbReference type="Gene3D" id="2.130.10.10">
    <property type="entry name" value="YVTN repeat-like/Quinoprotein amine dehydrogenase"/>
    <property type="match status" value="5"/>
</dbReference>
<keyword evidence="6" id="KW-1185">Reference proteome</keyword>
<name>A0A6A5UBD2_9PLEO</name>
<dbReference type="InterPro" id="IPR019775">
    <property type="entry name" value="WD40_repeat_CS"/>
</dbReference>
<dbReference type="PROSITE" id="PS50082">
    <property type="entry name" value="WD_REPEATS_2"/>
    <property type="match status" value="11"/>
</dbReference>
<organism evidence="5 6">
    <name type="scientific">Byssothecium circinans</name>
    <dbReference type="NCBI Taxonomy" id="147558"/>
    <lineage>
        <taxon>Eukaryota</taxon>
        <taxon>Fungi</taxon>
        <taxon>Dikarya</taxon>
        <taxon>Ascomycota</taxon>
        <taxon>Pezizomycotina</taxon>
        <taxon>Dothideomycetes</taxon>
        <taxon>Pleosporomycetidae</taxon>
        <taxon>Pleosporales</taxon>
        <taxon>Massarineae</taxon>
        <taxon>Massarinaceae</taxon>
        <taxon>Byssothecium</taxon>
    </lineage>
</organism>
<dbReference type="OrthoDB" id="674604at2759"/>
<sequence>MSSFAFTNDGGRVAIQAGQYIVHGDSVVQHAPNHPAKLPCAEDAPFNSFAKQHERTCLRGTRVDLLNEIHGWADGLDKRCIFWLSGLAGTGKSTIARTVARRYCDRGRLAASFFFSRGGGDVSHAGKFVISIAVQLADNVPASRDHMVDRDDIASQSLHDQWQHLVLRPLSKLHEREPYVVVVDALDECDNDDDVQIIVRLLAEAQSLEGIRLRVFLTSRPEVPIRWWMADAEHKDKHKDFVLHSISPSIVDTDISLFLQHYLRIVGQKHSLGVDWPGPEIIEQLVRRACGLFIWAATAWRFISDGKRFAAKRLETILVSNKSTATAPEKHLDEMYVTVLKNSVYPNYTDEEREEHYIALRYILGSIVVSLSSLSVDAWSKLLHVPKQNVDQTLEDLHAILNIPKDPTQLAHIHHPSFRDFLLDKDRCGAAFWVDEEQAHQTLADNCIKLMTASLKQDICAVDNPGALVIIGTERSRILQYLSSGQQYACQYWVEHLRKSGTQLHDDDKVHCFLQKHLLHWFEALSWIGKVSEGIHALIVLESILAKSRCPRLSEYVHDAKRFITSSRPTIELAPLQIYSSALIFAPMRSIIRQQFSRFIPRWIRQIPRVNNDWNAVLQTVETHSNCVNSLSFSADGTVLASAGGDGMVKILDVKSGAVLQTLDEHQRSKAVCSVSFSPNGTLLASSSADGTIIVRDAGSRATTRILKGHLDLVNSIAFSPDGMLLASASSDATVKLWDLQSGKALHTLRDHSQFPQSVAFSPEGTFLASASQDKTVIIWDAGSGATLRILKGHSDRVYSVAFSPDGMLLASASSDTTVKLWDLQSGEALHTLMGHSKWVDCIAFSPDGSLIASSSGDHTVRLWDPQSGIAIQVLEGHSEPVGSVTFSSDGTLLASGSWDGIVKQWDVRLAKVRQMPTDCSSPVESVAFSPNGKLIASASQDTTISLWDVQSGTVLQTFEAHSREVWAVAFSTDGTLLASGSCDNTVKIWDVRLAERPRMLRALNSHSAPVRSVAFSPDGILLVSASYDTTVVVWDFRSGAMLRIFKGHTSSLSSVAVSPSGALVASVGCNSTVKVWDIQSMAVLHTFRQGDTVQWGDVQSEAALTTSLGNIAKIRTLSFSNGGNYLETNIGRLHSTIFPEKAAVLSPTSHTSIFIVGRWVTAESNNVLWFPSEYVPTSTAVHGNKVGLGCSSGQVLVMEFDFPVSFSPASIVRSPLVTR</sequence>
<reference evidence="5" key="1">
    <citation type="journal article" date="2020" name="Stud. Mycol.">
        <title>101 Dothideomycetes genomes: a test case for predicting lifestyles and emergence of pathogens.</title>
        <authorList>
            <person name="Haridas S."/>
            <person name="Albert R."/>
            <person name="Binder M."/>
            <person name="Bloem J."/>
            <person name="Labutti K."/>
            <person name="Salamov A."/>
            <person name="Andreopoulos B."/>
            <person name="Baker S."/>
            <person name="Barry K."/>
            <person name="Bills G."/>
            <person name="Bluhm B."/>
            <person name="Cannon C."/>
            <person name="Castanera R."/>
            <person name="Culley D."/>
            <person name="Daum C."/>
            <person name="Ezra D."/>
            <person name="Gonzalez J."/>
            <person name="Henrissat B."/>
            <person name="Kuo A."/>
            <person name="Liang C."/>
            <person name="Lipzen A."/>
            <person name="Lutzoni F."/>
            <person name="Magnuson J."/>
            <person name="Mondo S."/>
            <person name="Nolan M."/>
            <person name="Ohm R."/>
            <person name="Pangilinan J."/>
            <person name="Park H.-J."/>
            <person name="Ramirez L."/>
            <person name="Alfaro M."/>
            <person name="Sun H."/>
            <person name="Tritt A."/>
            <person name="Yoshinaga Y."/>
            <person name="Zwiers L.-H."/>
            <person name="Turgeon B."/>
            <person name="Goodwin S."/>
            <person name="Spatafora J."/>
            <person name="Crous P."/>
            <person name="Grigoriev I."/>
        </authorList>
    </citation>
    <scope>NUCLEOTIDE SEQUENCE</scope>
    <source>
        <strain evidence="5">CBS 675.92</strain>
    </source>
</reference>
<gene>
    <name evidence="5" type="ORF">CC80DRAFT_438781</name>
</gene>
<protein>
    <submittedName>
        <fullName evidence="5">Putative WD-repeat protein</fullName>
    </submittedName>
</protein>
<dbReference type="SUPFAM" id="SSF52540">
    <property type="entry name" value="P-loop containing nucleoside triphosphate hydrolases"/>
    <property type="match status" value="1"/>
</dbReference>
<feature type="repeat" description="WD" evidence="3">
    <location>
        <begin position="665"/>
        <end position="706"/>
    </location>
</feature>
<dbReference type="InterPro" id="IPR027417">
    <property type="entry name" value="P-loop_NTPase"/>
</dbReference>
<dbReference type="Gene3D" id="3.40.50.300">
    <property type="entry name" value="P-loop containing nucleotide triphosphate hydrolases"/>
    <property type="match status" value="1"/>
</dbReference>
<feature type="repeat" description="WD" evidence="3">
    <location>
        <begin position="621"/>
        <end position="662"/>
    </location>
</feature>
<accession>A0A6A5UBD2</accession>
<evidence type="ECO:0000256" key="1">
    <source>
        <dbReference type="ARBA" id="ARBA00022574"/>
    </source>
</evidence>
<evidence type="ECO:0000313" key="6">
    <source>
        <dbReference type="Proteomes" id="UP000800035"/>
    </source>
</evidence>
<dbReference type="InterPro" id="IPR020472">
    <property type="entry name" value="WD40_PAC1"/>
</dbReference>
<keyword evidence="1 3" id="KW-0853">WD repeat</keyword>
<feature type="repeat" description="WD" evidence="3">
    <location>
        <begin position="833"/>
        <end position="874"/>
    </location>
</feature>
<feature type="repeat" description="WD" evidence="3">
    <location>
        <begin position="707"/>
        <end position="748"/>
    </location>
</feature>
<dbReference type="InterPro" id="IPR001680">
    <property type="entry name" value="WD40_rpt"/>
</dbReference>
<dbReference type="InterPro" id="IPR036322">
    <property type="entry name" value="WD40_repeat_dom_sf"/>
</dbReference>
<dbReference type="SMART" id="SM00320">
    <property type="entry name" value="WD40"/>
    <property type="match status" value="11"/>
</dbReference>
<feature type="repeat" description="WD" evidence="3">
    <location>
        <begin position="1046"/>
        <end position="1087"/>
    </location>
</feature>
<dbReference type="InterPro" id="IPR056884">
    <property type="entry name" value="NPHP3-like_N"/>
</dbReference>
<evidence type="ECO:0000256" key="2">
    <source>
        <dbReference type="ARBA" id="ARBA00022737"/>
    </source>
</evidence>
<proteinExistence type="predicted"/>
<dbReference type="Pfam" id="PF00400">
    <property type="entry name" value="WD40"/>
    <property type="match status" value="11"/>
</dbReference>
<dbReference type="Pfam" id="PF24883">
    <property type="entry name" value="NPHP3_N"/>
    <property type="match status" value="1"/>
</dbReference>